<feature type="domain" description="CN hydrolase" evidence="2">
    <location>
        <begin position="1"/>
        <end position="242"/>
    </location>
</feature>
<dbReference type="Proteomes" id="UP000308489">
    <property type="component" value="Chromosome 1"/>
</dbReference>
<dbReference type="AlphaFoldDB" id="A0A4U9QXS8"/>
<evidence type="ECO:0000256" key="1">
    <source>
        <dbReference type="ARBA" id="ARBA00022801"/>
    </source>
</evidence>
<dbReference type="CDD" id="cd07197">
    <property type="entry name" value="nitrilase"/>
    <property type="match status" value="1"/>
</dbReference>
<dbReference type="KEGG" id="hhw:NCTC503_00396"/>
<dbReference type="PANTHER" id="PTHR43674:SF2">
    <property type="entry name" value="BETA-UREIDOPROPIONASE"/>
    <property type="match status" value="1"/>
</dbReference>
<keyword evidence="1 3" id="KW-0378">Hydrolase</keyword>
<dbReference type="GO" id="GO:0016811">
    <property type="term" value="F:hydrolase activity, acting on carbon-nitrogen (but not peptide) bonds, in linear amides"/>
    <property type="evidence" value="ECO:0007669"/>
    <property type="project" value="TreeGrafter"/>
</dbReference>
<name>A0A4U9QXS8_HATHI</name>
<dbReference type="PANTHER" id="PTHR43674">
    <property type="entry name" value="NITRILASE C965.09-RELATED"/>
    <property type="match status" value="1"/>
</dbReference>
<reference evidence="3 4" key="1">
    <citation type="submission" date="2019-05" db="EMBL/GenBank/DDBJ databases">
        <authorList>
            <consortium name="Pathogen Informatics"/>
        </authorList>
    </citation>
    <scope>NUCLEOTIDE SEQUENCE [LARGE SCALE GENOMIC DNA]</scope>
    <source>
        <strain evidence="3 4">NCTC503</strain>
    </source>
</reference>
<dbReference type="PROSITE" id="PS50263">
    <property type="entry name" value="CN_HYDROLASE"/>
    <property type="match status" value="1"/>
</dbReference>
<protein>
    <submittedName>
        <fullName evidence="3">Predicted amidohydrolase</fullName>
    </submittedName>
</protein>
<dbReference type="SUPFAM" id="SSF56317">
    <property type="entry name" value="Carbon-nitrogen hydrolase"/>
    <property type="match status" value="1"/>
</dbReference>
<dbReference type="InterPro" id="IPR003010">
    <property type="entry name" value="C-N_Hydrolase"/>
</dbReference>
<dbReference type="RefSeq" id="WP_138209201.1">
    <property type="nucleotide sequence ID" value="NZ_CBCRUQ010000008.1"/>
</dbReference>
<dbReference type="InterPro" id="IPR050345">
    <property type="entry name" value="Aliph_Amidase/BUP"/>
</dbReference>
<keyword evidence="4" id="KW-1185">Reference proteome</keyword>
<sequence>MKIGLVSSKNKDGDINYNIKQIENYLVQYANSDIDLLCFGESFLQGFEGLTWSFEEDYKIALSINDNKIVELKNKAKYYNKCISFGFIEKYKGNLFSSNLVIDKKGEIVDIFKRVSSGWKEPIASSYYKEGSEFHIFKFMNKTFATAICGDLWDDKRLHEIKALNVDMVLWPLYVDFAVKEWNEKFLDEYINRVKDINSPVCMINSLVDEPGRANGGCYVFQKGKVLKSLPMGNLGVLEFEI</sequence>
<dbReference type="OrthoDB" id="9811121at2"/>
<accession>A0A4U9QXS8</accession>
<evidence type="ECO:0000313" key="4">
    <source>
        <dbReference type="Proteomes" id="UP000308489"/>
    </source>
</evidence>
<dbReference type="Pfam" id="PF00795">
    <property type="entry name" value="CN_hydrolase"/>
    <property type="match status" value="1"/>
</dbReference>
<gene>
    <name evidence="3" type="ORF">NCTC503_00396</name>
</gene>
<dbReference type="EMBL" id="LR590481">
    <property type="protein sequence ID" value="VTQ83664.1"/>
    <property type="molecule type" value="Genomic_DNA"/>
</dbReference>
<organism evidence="3 4">
    <name type="scientific">Hathewaya histolytica</name>
    <name type="common">Clostridium histolyticum</name>
    <dbReference type="NCBI Taxonomy" id="1498"/>
    <lineage>
        <taxon>Bacteria</taxon>
        <taxon>Bacillati</taxon>
        <taxon>Bacillota</taxon>
        <taxon>Clostridia</taxon>
        <taxon>Eubacteriales</taxon>
        <taxon>Clostridiaceae</taxon>
        <taxon>Hathewaya</taxon>
    </lineage>
</organism>
<dbReference type="InterPro" id="IPR036526">
    <property type="entry name" value="C-N_Hydrolase_sf"/>
</dbReference>
<evidence type="ECO:0000259" key="2">
    <source>
        <dbReference type="PROSITE" id="PS50263"/>
    </source>
</evidence>
<dbReference type="Gene3D" id="3.60.110.10">
    <property type="entry name" value="Carbon-nitrogen hydrolase"/>
    <property type="match status" value="1"/>
</dbReference>
<evidence type="ECO:0000313" key="3">
    <source>
        <dbReference type="EMBL" id="VTQ83664.1"/>
    </source>
</evidence>
<proteinExistence type="predicted"/>